<dbReference type="InterPro" id="IPR017927">
    <property type="entry name" value="FAD-bd_FR_type"/>
</dbReference>
<feature type="domain" description="FAD-binding FR-type" evidence="1">
    <location>
        <begin position="1"/>
        <end position="141"/>
    </location>
</feature>
<dbReference type="InterPro" id="IPR039261">
    <property type="entry name" value="FNR_nucleotide-bd"/>
</dbReference>
<dbReference type="InterPro" id="IPR039374">
    <property type="entry name" value="SIP_fam"/>
</dbReference>
<dbReference type="Gene3D" id="3.40.50.80">
    <property type="entry name" value="Nucleotide-binding domain of ferredoxin-NADP reductase (FNR) module"/>
    <property type="match status" value="1"/>
</dbReference>
<protein>
    <submittedName>
        <fullName evidence="2">Siderophore-interacting protein</fullName>
    </submittedName>
</protein>
<dbReference type="InterPro" id="IPR013113">
    <property type="entry name" value="SIP_FAD-bd"/>
</dbReference>
<evidence type="ECO:0000313" key="2">
    <source>
        <dbReference type="EMBL" id="MBF4161033.1"/>
    </source>
</evidence>
<organism evidence="2 3">
    <name type="scientific">Nocardioides acrostichi</name>
    <dbReference type="NCBI Taxonomy" id="2784339"/>
    <lineage>
        <taxon>Bacteria</taxon>
        <taxon>Bacillati</taxon>
        <taxon>Actinomycetota</taxon>
        <taxon>Actinomycetes</taxon>
        <taxon>Propionibacteriales</taxon>
        <taxon>Nocardioidaceae</taxon>
        <taxon>Nocardioides</taxon>
    </lineage>
</organism>
<dbReference type="CDD" id="cd06193">
    <property type="entry name" value="siderophore_interacting"/>
    <property type="match status" value="1"/>
</dbReference>
<dbReference type="InterPro" id="IPR007037">
    <property type="entry name" value="SIP_rossman_dom"/>
</dbReference>
<gene>
    <name evidence="2" type="ORF">ISG29_04975</name>
</gene>
<dbReference type="Proteomes" id="UP000656804">
    <property type="component" value="Unassembled WGS sequence"/>
</dbReference>
<evidence type="ECO:0000313" key="3">
    <source>
        <dbReference type="Proteomes" id="UP000656804"/>
    </source>
</evidence>
<dbReference type="EMBL" id="JADIVZ010000002">
    <property type="protein sequence ID" value="MBF4161033.1"/>
    <property type="molecule type" value="Genomic_DNA"/>
</dbReference>
<dbReference type="Pfam" id="PF08021">
    <property type="entry name" value="FAD_binding_9"/>
    <property type="match status" value="1"/>
</dbReference>
<dbReference type="AlphaFoldDB" id="A0A930YA44"/>
<dbReference type="PANTHER" id="PTHR30157">
    <property type="entry name" value="FERRIC REDUCTASE, NADPH-DEPENDENT"/>
    <property type="match status" value="1"/>
</dbReference>
<dbReference type="PROSITE" id="PS51384">
    <property type="entry name" value="FAD_FR"/>
    <property type="match status" value="1"/>
</dbReference>
<comment type="caution">
    <text evidence="2">The sequence shown here is derived from an EMBL/GenBank/DDBJ whole genome shotgun (WGS) entry which is preliminary data.</text>
</comment>
<dbReference type="GO" id="GO:0016491">
    <property type="term" value="F:oxidoreductase activity"/>
    <property type="evidence" value="ECO:0007669"/>
    <property type="project" value="InterPro"/>
</dbReference>
<name>A0A930YA44_9ACTN</name>
<reference evidence="2" key="1">
    <citation type="submission" date="2020-11" db="EMBL/GenBank/DDBJ databases">
        <title>Nocardioides sp. CBS4Y-1, whole genome shotgun sequence.</title>
        <authorList>
            <person name="Tuo L."/>
        </authorList>
    </citation>
    <scope>NUCLEOTIDE SEQUENCE</scope>
    <source>
        <strain evidence="2">CBS4Y-1</strain>
    </source>
</reference>
<dbReference type="Pfam" id="PF04954">
    <property type="entry name" value="SIP"/>
    <property type="match status" value="1"/>
</dbReference>
<dbReference type="PANTHER" id="PTHR30157:SF0">
    <property type="entry name" value="NADPH-DEPENDENT FERRIC-CHELATE REDUCTASE"/>
    <property type="match status" value="1"/>
</dbReference>
<proteinExistence type="predicted"/>
<accession>A0A930YA44</accession>
<dbReference type="Gene3D" id="2.40.30.10">
    <property type="entry name" value="Translation factors"/>
    <property type="match status" value="1"/>
</dbReference>
<evidence type="ECO:0000259" key="1">
    <source>
        <dbReference type="PROSITE" id="PS51384"/>
    </source>
</evidence>
<sequence length="271" mass="29392">MFTAQVRATRRLSPTFQRVTVAGPDLASFDHQGLDHWFRLFLPPEPGAALVLPEVEGRTWWQPYLDLPDEVRPHCSNYTVAGYRSASHGPDGAFDAELDIDVVLHHDHAGQLCGGVAIWATTAQIGSPMGLLDQGVLFDPPSDADEVVLVSDESGIPALRGIVHDLPADTRGRVVIEVPHADDIETWIAPPGLDLAWCVRAVEERRPGRLALSTLREGPAPSPLAYGFVIGESTLATAGRRWLVGAGLAKDRILFSGFYKVEPQERPSTAA</sequence>
<keyword evidence="3" id="KW-1185">Reference proteome</keyword>